<evidence type="ECO:0000256" key="3">
    <source>
        <dbReference type="ARBA" id="ARBA00022676"/>
    </source>
</evidence>
<accession>A0ABP8TF42</accession>
<feature type="transmembrane region" description="Helical" evidence="8">
    <location>
        <begin position="37"/>
        <end position="62"/>
    </location>
</feature>
<dbReference type="Proteomes" id="UP001500212">
    <property type="component" value="Unassembled WGS sequence"/>
</dbReference>
<proteinExistence type="predicted"/>
<reference evidence="10" key="1">
    <citation type="journal article" date="2019" name="Int. J. Syst. Evol. Microbiol.">
        <title>The Global Catalogue of Microorganisms (GCM) 10K type strain sequencing project: providing services to taxonomists for standard genome sequencing and annotation.</title>
        <authorList>
            <consortium name="The Broad Institute Genomics Platform"/>
            <consortium name="The Broad Institute Genome Sequencing Center for Infectious Disease"/>
            <person name="Wu L."/>
            <person name="Ma J."/>
        </authorList>
    </citation>
    <scope>NUCLEOTIDE SEQUENCE [LARGE SCALE GENOMIC DNA]</scope>
    <source>
        <strain evidence="10">JCM 17938</strain>
    </source>
</reference>
<feature type="transmembrane region" description="Helical" evidence="8">
    <location>
        <begin position="150"/>
        <end position="170"/>
    </location>
</feature>
<evidence type="ECO:0000256" key="6">
    <source>
        <dbReference type="ARBA" id="ARBA00022989"/>
    </source>
</evidence>
<dbReference type="EMBL" id="BAABHJ010000005">
    <property type="protein sequence ID" value="GAA4606682.1"/>
    <property type="molecule type" value="Genomic_DNA"/>
</dbReference>
<feature type="transmembrane region" description="Helical" evidence="8">
    <location>
        <begin position="449"/>
        <end position="466"/>
    </location>
</feature>
<evidence type="ECO:0000256" key="7">
    <source>
        <dbReference type="ARBA" id="ARBA00023136"/>
    </source>
</evidence>
<comment type="caution">
    <text evidence="9">The sequence shown here is derived from an EMBL/GenBank/DDBJ whole genome shotgun (WGS) entry which is preliminary data.</text>
</comment>
<keyword evidence="4" id="KW-0808">Transferase</keyword>
<dbReference type="PANTHER" id="PTHR33908">
    <property type="entry name" value="MANNOSYLTRANSFERASE YKCB-RELATED"/>
    <property type="match status" value="1"/>
</dbReference>
<keyword evidence="2" id="KW-1003">Cell membrane</keyword>
<gene>
    <name evidence="9" type="ORF">GCM10023195_24440</name>
</gene>
<keyword evidence="6 8" id="KW-1133">Transmembrane helix</keyword>
<keyword evidence="7 8" id="KW-0472">Membrane</keyword>
<evidence type="ECO:0008006" key="11">
    <source>
        <dbReference type="Google" id="ProtNLM"/>
    </source>
</evidence>
<evidence type="ECO:0000256" key="1">
    <source>
        <dbReference type="ARBA" id="ARBA00004651"/>
    </source>
</evidence>
<organism evidence="9 10">
    <name type="scientific">Actinoallomurus liliacearum</name>
    <dbReference type="NCBI Taxonomy" id="1080073"/>
    <lineage>
        <taxon>Bacteria</taxon>
        <taxon>Bacillati</taxon>
        <taxon>Actinomycetota</taxon>
        <taxon>Actinomycetes</taxon>
        <taxon>Streptosporangiales</taxon>
        <taxon>Thermomonosporaceae</taxon>
        <taxon>Actinoallomurus</taxon>
    </lineage>
</organism>
<dbReference type="RefSeq" id="WP_345353025.1">
    <property type="nucleotide sequence ID" value="NZ_BAABHJ010000005.1"/>
</dbReference>
<evidence type="ECO:0000256" key="2">
    <source>
        <dbReference type="ARBA" id="ARBA00022475"/>
    </source>
</evidence>
<sequence length="485" mass="53754">MTSVEERVAGDPGRAVADGEAFGRLVRTLALARRHRVFLPVLASAVVLRLVAMLGFQGAMWFPDSYDYVSGALSLTPNLIRPSGYSLFLWLLSPFHSFALVVLVQHAMGVAVGVMVYALLRHRFGLPGWAASVAAVPALFDAFGMQLEHLIMSDTPFTFLLTLAMTLALWEKKPSARRMALVCLLVGLAAVTRSVGLPILVVTLAWLVVRRAGRRAVVAGLVAGLLPVALYAGWFSSRTNRFGLTYSTGIFLYSRTMPFADCRKIKPPVGELPLCIDTPPAKRGRSQFYIWGRVSPFHRLGARKFTPDIENRAGDFAQRAIIAQPGDYAETVTSDLLRTFRWHHPPFPDSDTYDYYLFQPHPPQPPSTAVARMRPYDPGHVTTKVVRPYASVMRVYQRYFFVRGTVFGLILLLGLGALVRRRWDALLPWTIAVVAIVVPPTTAEFDYRYVIPALPAACLAAALAFTRRTGETDDVTDRREPVHAI</sequence>
<feature type="transmembrane region" description="Helical" evidence="8">
    <location>
        <begin position="400"/>
        <end position="419"/>
    </location>
</feature>
<feature type="transmembrane region" description="Helical" evidence="8">
    <location>
        <begin position="182"/>
        <end position="209"/>
    </location>
</feature>
<evidence type="ECO:0000313" key="10">
    <source>
        <dbReference type="Proteomes" id="UP001500212"/>
    </source>
</evidence>
<dbReference type="PANTHER" id="PTHR33908:SF11">
    <property type="entry name" value="MEMBRANE PROTEIN"/>
    <property type="match status" value="1"/>
</dbReference>
<evidence type="ECO:0000256" key="4">
    <source>
        <dbReference type="ARBA" id="ARBA00022679"/>
    </source>
</evidence>
<name>A0ABP8TF42_9ACTN</name>
<keyword evidence="10" id="KW-1185">Reference proteome</keyword>
<dbReference type="InterPro" id="IPR050297">
    <property type="entry name" value="LipidA_mod_glycosyltrf_83"/>
</dbReference>
<feature type="transmembrane region" description="Helical" evidence="8">
    <location>
        <begin position="95"/>
        <end position="119"/>
    </location>
</feature>
<keyword evidence="3" id="KW-0328">Glycosyltransferase</keyword>
<feature type="transmembrane region" description="Helical" evidence="8">
    <location>
        <begin position="215"/>
        <end position="234"/>
    </location>
</feature>
<comment type="subcellular location">
    <subcellularLocation>
        <location evidence="1">Cell membrane</location>
        <topology evidence="1">Multi-pass membrane protein</topology>
    </subcellularLocation>
</comment>
<evidence type="ECO:0000313" key="9">
    <source>
        <dbReference type="EMBL" id="GAA4606682.1"/>
    </source>
</evidence>
<evidence type="ECO:0000256" key="5">
    <source>
        <dbReference type="ARBA" id="ARBA00022692"/>
    </source>
</evidence>
<feature type="transmembrane region" description="Helical" evidence="8">
    <location>
        <begin position="126"/>
        <end position="144"/>
    </location>
</feature>
<keyword evidence="5 8" id="KW-0812">Transmembrane</keyword>
<evidence type="ECO:0000256" key="8">
    <source>
        <dbReference type="SAM" id="Phobius"/>
    </source>
</evidence>
<protein>
    <recommendedName>
        <fullName evidence="11">Glycosyltransferase RgtA/B/C/D-like domain-containing protein</fullName>
    </recommendedName>
</protein>